<evidence type="ECO:0000256" key="2">
    <source>
        <dbReference type="ARBA" id="ARBA00022729"/>
    </source>
</evidence>
<name>A0ABS7RLR7_9ACTN</name>
<dbReference type="PROSITE" id="PS00149">
    <property type="entry name" value="SULFATASE_2"/>
    <property type="match status" value="1"/>
</dbReference>
<sequence>MPSLRALRTRVSHRHGLVPLTATGASLVAALAVSLAPLPDAVRPAAARDGVARAAVATPQSDGPNVVLVTTDDQTLEELRWMPRTRRLLGAQGVTFSEAISPHPLCCPARAEILTGQFAQNNGVRHNRGRYGGFKRLDTGSTLATWLHDAGYRTAFVGKFLNGYSPKVTVPGWDVWNPVVQGVYRYYGYKMWEDGDPHRYRHVHSADLVGRRTVDYVEELSGDRPFFIWSSHIAPHSTKERDAGTWMPPEPAVRHAGLFPGVEAASVASPSFNERDVSDKPVAIARLAPQDPAAMSEAYRQRIRALQSVDEAVGDTVRALREAGELEDTLLLFTSDNGYLLGEHRFAGKDVPYEEAMRVPLLVRGPGVPHGAVRPQTVTTVDLAPTITEYAGVTPGLEVDGRGLRGTIEDARGAGWDTVLIQAGTADRDELAYGWHYRGVRTDRYTYVSYPTEPFAELYDRRRDPSELTNVADEPDYAAVRTELERRMTALVGCTGTECRVDFGPVPKPGR</sequence>
<evidence type="ECO:0000256" key="4">
    <source>
        <dbReference type="ARBA" id="ARBA00023180"/>
    </source>
</evidence>
<keyword evidence="2" id="KW-0732">Signal</keyword>
<gene>
    <name evidence="6" type="ORF">K1X13_12785</name>
</gene>
<evidence type="ECO:0000313" key="7">
    <source>
        <dbReference type="Proteomes" id="UP000754710"/>
    </source>
</evidence>
<evidence type="ECO:0000256" key="1">
    <source>
        <dbReference type="ARBA" id="ARBA00008779"/>
    </source>
</evidence>
<organism evidence="6 7">
    <name type="scientific">Nocardioides jiangsuensis</name>
    <dbReference type="NCBI Taxonomy" id="2866161"/>
    <lineage>
        <taxon>Bacteria</taxon>
        <taxon>Bacillati</taxon>
        <taxon>Actinomycetota</taxon>
        <taxon>Actinomycetes</taxon>
        <taxon>Propionibacteriales</taxon>
        <taxon>Nocardioidaceae</taxon>
        <taxon>Nocardioides</taxon>
    </lineage>
</organism>
<keyword evidence="4" id="KW-0325">Glycoprotein</keyword>
<dbReference type="SUPFAM" id="SSF53649">
    <property type="entry name" value="Alkaline phosphatase-like"/>
    <property type="match status" value="1"/>
</dbReference>
<dbReference type="PROSITE" id="PS00523">
    <property type="entry name" value="SULFATASE_1"/>
    <property type="match status" value="1"/>
</dbReference>
<evidence type="ECO:0000259" key="5">
    <source>
        <dbReference type="Pfam" id="PF00884"/>
    </source>
</evidence>
<protein>
    <submittedName>
        <fullName evidence="6">Sulfatase</fullName>
    </submittedName>
</protein>
<dbReference type="EMBL" id="JAIEZQ010000002">
    <property type="protein sequence ID" value="MBY9075701.1"/>
    <property type="molecule type" value="Genomic_DNA"/>
</dbReference>
<dbReference type="InterPro" id="IPR000917">
    <property type="entry name" value="Sulfatase_N"/>
</dbReference>
<comment type="caution">
    <text evidence="6">The sequence shown here is derived from an EMBL/GenBank/DDBJ whole genome shotgun (WGS) entry which is preliminary data.</text>
</comment>
<dbReference type="CDD" id="cd16147">
    <property type="entry name" value="G6S"/>
    <property type="match status" value="1"/>
</dbReference>
<keyword evidence="7" id="KW-1185">Reference proteome</keyword>
<evidence type="ECO:0000313" key="6">
    <source>
        <dbReference type="EMBL" id="MBY9075701.1"/>
    </source>
</evidence>
<dbReference type="Proteomes" id="UP000754710">
    <property type="component" value="Unassembled WGS sequence"/>
</dbReference>
<reference evidence="6 7" key="1">
    <citation type="submission" date="2021-08" db="EMBL/GenBank/DDBJ databases">
        <title>Nocardioides bacterium WL0053 sp. nov., isolated from the sediment.</title>
        <authorList>
            <person name="Wang L."/>
            <person name="Zhang D."/>
            <person name="Zhang A."/>
        </authorList>
    </citation>
    <scope>NUCLEOTIDE SEQUENCE [LARGE SCALE GENOMIC DNA]</scope>
    <source>
        <strain evidence="6 7">WL0053</strain>
    </source>
</reference>
<dbReference type="InterPro" id="IPR017850">
    <property type="entry name" value="Alkaline_phosphatase_core_sf"/>
</dbReference>
<dbReference type="Gene3D" id="3.40.720.10">
    <property type="entry name" value="Alkaline Phosphatase, subunit A"/>
    <property type="match status" value="1"/>
</dbReference>
<evidence type="ECO:0000256" key="3">
    <source>
        <dbReference type="ARBA" id="ARBA00022801"/>
    </source>
</evidence>
<dbReference type="PANTHER" id="PTHR43108">
    <property type="entry name" value="N-ACETYLGLUCOSAMINE-6-SULFATASE FAMILY MEMBER"/>
    <property type="match status" value="1"/>
</dbReference>
<keyword evidence="3" id="KW-0378">Hydrolase</keyword>
<feature type="domain" description="Sulfatase N-terminal" evidence="5">
    <location>
        <begin position="64"/>
        <end position="393"/>
    </location>
</feature>
<dbReference type="Pfam" id="PF00884">
    <property type="entry name" value="Sulfatase"/>
    <property type="match status" value="1"/>
</dbReference>
<comment type="similarity">
    <text evidence="1">Belongs to the sulfatase family.</text>
</comment>
<dbReference type="InterPro" id="IPR024607">
    <property type="entry name" value="Sulfatase_CS"/>
</dbReference>
<dbReference type="RefSeq" id="WP_221025415.1">
    <property type="nucleotide sequence ID" value="NZ_JAIEZQ010000002.1"/>
</dbReference>
<accession>A0ABS7RLR7</accession>
<dbReference type="PANTHER" id="PTHR43108:SF8">
    <property type="entry name" value="SD21168P"/>
    <property type="match status" value="1"/>
</dbReference>
<proteinExistence type="inferred from homology"/>